<protein>
    <submittedName>
        <fullName evidence="1">Uncharacterized protein</fullName>
    </submittedName>
</protein>
<keyword evidence="2" id="KW-1185">Reference proteome</keyword>
<dbReference type="AlphaFoldDB" id="A0A0C2H579"/>
<sequence>MINNLDIGLELQKIRGGWMFNDINMHMNIKLDCLNNKHLSKCKWVNGLKYYVYSAGIRYDSLDAISSLICKDEGTETCVISAPV</sequence>
<dbReference type="OrthoDB" id="5839415at2759"/>
<accession>A0A0C2H579</accession>
<name>A0A0C2H579_9BILA</name>
<organism evidence="1 2">
    <name type="scientific">Ancylostoma duodenale</name>
    <dbReference type="NCBI Taxonomy" id="51022"/>
    <lineage>
        <taxon>Eukaryota</taxon>
        <taxon>Metazoa</taxon>
        <taxon>Ecdysozoa</taxon>
        <taxon>Nematoda</taxon>
        <taxon>Chromadorea</taxon>
        <taxon>Rhabditida</taxon>
        <taxon>Rhabditina</taxon>
        <taxon>Rhabditomorpha</taxon>
        <taxon>Strongyloidea</taxon>
        <taxon>Ancylostomatidae</taxon>
        <taxon>Ancylostomatinae</taxon>
        <taxon>Ancylostoma</taxon>
    </lineage>
</organism>
<dbReference type="EMBL" id="KN727004">
    <property type="protein sequence ID" value="KIH66709.1"/>
    <property type="molecule type" value="Genomic_DNA"/>
</dbReference>
<evidence type="ECO:0000313" key="1">
    <source>
        <dbReference type="EMBL" id="KIH66709.1"/>
    </source>
</evidence>
<evidence type="ECO:0000313" key="2">
    <source>
        <dbReference type="Proteomes" id="UP000054047"/>
    </source>
</evidence>
<reference evidence="1 2" key="1">
    <citation type="submission" date="2013-12" db="EMBL/GenBank/DDBJ databases">
        <title>Draft genome of the parsitic nematode Ancylostoma duodenale.</title>
        <authorList>
            <person name="Mitreva M."/>
        </authorList>
    </citation>
    <scope>NUCLEOTIDE SEQUENCE [LARGE SCALE GENOMIC DNA]</scope>
    <source>
        <strain evidence="1 2">Zhejiang</strain>
    </source>
</reference>
<dbReference type="Proteomes" id="UP000054047">
    <property type="component" value="Unassembled WGS sequence"/>
</dbReference>
<gene>
    <name evidence="1" type="ORF">ANCDUO_02965</name>
</gene>
<proteinExistence type="predicted"/>